<proteinExistence type="predicted"/>
<evidence type="ECO:0000313" key="3">
    <source>
        <dbReference type="Proteomes" id="UP000242560"/>
    </source>
</evidence>
<accession>A0A1I3J9I4</accession>
<evidence type="ECO:0000313" key="2">
    <source>
        <dbReference type="EMBL" id="SFI56917.1"/>
    </source>
</evidence>
<name>A0A1I3J9I4_9FLAO</name>
<dbReference type="PROSITE" id="PS51257">
    <property type="entry name" value="PROKAR_LIPOPROTEIN"/>
    <property type="match status" value="1"/>
</dbReference>
<organism evidence="2 3">
    <name type="scientific">Kaistella treverensis</name>
    <dbReference type="NCBI Taxonomy" id="631455"/>
    <lineage>
        <taxon>Bacteria</taxon>
        <taxon>Pseudomonadati</taxon>
        <taxon>Bacteroidota</taxon>
        <taxon>Flavobacteriia</taxon>
        <taxon>Flavobacteriales</taxon>
        <taxon>Weeksellaceae</taxon>
        <taxon>Chryseobacterium group</taxon>
        <taxon>Kaistella</taxon>
    </lineage>
</organism>
<evidence type="ECO:0008006" key="4">
    <source>
        <dbReference type="Google" id="ProtNLM"/>
    </source>
</evidence>
<dbReference type="RefSeq" id="WP_177179764.1">
    <property type="nucleotide sequence ID" value="NZ_FORQ01000001.1"/>
</dbReference>
<feature type="compositionally biased region" description="Basic residues" evidence="1">
    <location>
        <begin position="144"/>
        <end position="158"/>
    </location>
</feature>
<feature type="compositionally biased region" description="Polar residues" evidence="1">
    <location>
        <begin position="88"/>
        <end position="105"/>
    </location>
</feature>
<feature type="region of interest" description="Disordered" evidence="1">
    <location>
        <begin position="85"/>
        <end position="158"/>
    </location>
</feature>
<dbReference type="EMBL" id="FORQ01000001">
    <property type="protein sequence ID" value="SFI56917.1"/>
    <property type="molecule type" value="Genomic_DNA"/>
</dbReference>
<gene>
    <name evidence="2" type="ORF">SAMN05421638_0037</name>
</gene>
<dbReference type="Proteomes" id="UP000242560">
    <property type="component" value="Unassembled WGS sequence"/>
</dbReference>
<keyword evidence="3" id="KW-1185">Reference proteome</keyword>
<sequence length="158" mass="17451">MKNLFNIIIGSGLALALSSCGTQNDAYGNNYPNNKYPTNGTNGTVYRANDGAVYRRGEVYRDRSGNVYQNGRVIRTGDVTGNPGILSGGNNTVYYPNNKNRQNLPPGQAKKIYGGQATDYAKGQQKKRAKQYDNWGNDNDHAYKKAKGNKGKKNHKRK</sequence>
<protein>
    <recommendedName>
        <fullName evidence="4">Lipoprotein</fullName>
    </recommendedName>
</protein>
<evidence type="ECO:0000256" key="1">
    <source>
        <dbReference type="SAM" id="MobiDB-lite"/>
    </source>
</evidence>
<dbReference type="AlphaFoldDB" id="A0A1I3J9I4"/>
<reference evidence="3" key="1">
    <citation type="submission" date="2016-10" db="EMBL/GenBank/DDBJ databases">
        <authorList>
            <person name="Varghese N."/>
            <person name="Submissions S."/>
        </authorList>
    </citation>
    <scope>NUCLEOTIDE SEQUENCE [LARGE SCALE GENOMIC DNA]</scope>
    <source>
        <strain evidence="3">DSM 22251</strain>
    </source>
</reference>